<dbReference type="Proteomes" id="UP000294593">
    <property type="component" value="Unassembled WGS sequence"/>
</dbReference>
<name>A0A4R6R215_9BURK</name>
<organism evidence="2 3">
    <name type="scientific">Aquabacterium commune</name>
    <dbReference type="NCBI Taxonomy" id="70586"/>
    <lineage>
        <taxon>Bacteria</taxon>
        <taxon>Pseudomonadati</taxon>
        <taxon>Pseudomonadota</taxon>
        <taxon>Betaproteobacteria</taxon>
        <taxon>Burkholderiales</taxon>
        <taxon>Aquabacterium</taxon>
    </lineage>
</organism>
<proteinExistence type="predicted"/>
<keyword evidence="1" id="KW-0732">Signal</keyword>
<feature type="chain" id="PRO_5020719713" evidence="1">
    <location>
        <begin position="35"/>
        <end position="161"/>
    </location>
</feature>
<feature type="signal peptide" evidence="1">
    <location>
        <begin position="1"/>
        <end position="34"/>
    </location>
</feature>
<keyword evidence="3" id="KW-1185">Reference proteome</keyword>
<evidence type="ECO:0000313" key="2">
    <source>
        <dbReference type="EMBL" id="TDP79485.1"/>
    </source>
</evidence>
<protein>
    <submittedName>
        <fullName evidence="2">Uncharacterized protein</fullName>
    </submittedName>
</protein>
<dbReference type="AlphaFoldDB" id="A0A4R6R215"/>
<sequence length="161" mass="17026">MQVGPSHLQQNRNAVCRSAPRLVLCMWIAGLASAAHVLAQTTTKLSAQQAEKWRATGGQATQSASTAAATPDDVPLEDYLALLAQISPAARDGAQAYLRAFAQRCGRPLTALELRKAIAQGSGDPVLMGMVSASHPSQLAQRDALLNQLSQRIRCDGQGQP</sequence>
<comment type="caution">
    <text evidence="2">The sequence shown here is derived from an EMBL/GenBank/DDBJ whole genome shotgun (WGS) entry which is preliminary data.</text>
</comment>
<accession>A0A4R6R215</accession>
<reference evidence="2 3" key="1">
    <citation type="submission" date="2019-03" db="EMBL/GenBank/DDBJ databases">
        <title>Genomic Encyclopedia of Type Strains, Phase IV (KMG-IV): sequencing the most valuable type-strain genomes for metagenomic binning, comparative biology and taxonomic classification.</title>
        <authorList>
            <person name="Goeker M."/>
        </authorList>
    </citation>
    <scope>NUCLEOTIDE SEQUENCE [LARGE SCALE GENOMIC DNA]</scope>
    <source>
        <strain evidence="2 3">DSM 11901</strain>
    </source>
</reference>
<evidence type="ECO:0000313" key="3">
    <source>
        <dbReference type="Proteomes" id="UP000294593"/>
    </source>
</evidence>
<dbReference type="EMBL" id="SNXW01000013">
    <property type="protein sequence ID" value="TDP79485.1"/>
    <property type="molecule type" value="Genomic_DNA"/>
</dbReference>
<evidence type="ECO:0000256" key="1">
    <source>
        <dbReference type="SAM" id="SignalP"/>
    </source>
</evidence>
<gene>
    <name evidence="2" type="ORF">EV672_11358</name>
</gene>